<dbReference type="EMBL" id="RJVO01000001">
    <property type="protein sequence ID" value="ROH93763.1"/>
    <property type="molecule type" value="Genomic_DNA"/>
</dbReference>
<dbReference type="Proteomes" id="UP000282106">
    <property type="component" value="Unassembled WGS sequence"/>
</dbReference>
<evidence type="ECO:0000313" key="3">
    <source>
        <dbReference type="EMBL" id="ROH93763.1"/>
    </source>
</evidence>
<dbReference type="InterPro" id="IPR019196">
    <property type="entry name" value="ABC_transp_unknown"/>
</dbReference>
<accession>A0A3N0VLU9</accession>
<dbReference type="Pfam" id="PF09822">
    <property type="entry name" value="ABC_transp_aux"/>
    <property type="match status" value="1"/>
</dbReference>
<evidence type="ECO:0000313" key="4">
    <source>
        <dbReference type="Proteomes" id="UP000282106"/>
    </source>
</evidence>
<organism evidence="3 4">
    <name type="scientific">Stagnimonas aquatica</name>
    <dbReference type="NCBI Taxonomy" id="2689987"/>
    <lineage>
        <taxon>Bacteria</taxon>
        <taxon>Pseudomonadati</taxon>
        <taxon>Pseudomonadota</taxon>
        <taxon>Gammaproteobacteria</taxon>
        <taxon>Nevskiales</taxon>
        <taxon>Nevskiaceae</taxon>
        <taxon>Stagnimonas</taxon>
    </lineage>
</organism>
<keyword evidence="1" id="KW-1133">Transmembrane helix</keyword>
<dbReference type="AlphaFoldDB" id="A0A3N0VLU9"/>
<evidence type="ECO:0000256" key="1">
    <source>
        <dbReference type="SAM" id="Phobius"/>
    </source>
</evidence>
<keyword evidence="1" id="KW-0472">Membrane</keyword>
<dbReference type="RefSeq" id="WP_123210619.1">
    <property type="nucleotide sequence ID" value="NZ_RJVO01000001.1"/>
</dbReference>
<evidence type="ECO:0000259" key="2">
    <source>
        <dbReference type="Pfam" id="PF09822"/>
    </source>
</evidence>
<dbReference type="InterPro" id="IPR029062">
    <property type="entry name" value="Class_I_gatase-like"/>
</dbReference>
<dbReference type="SUPFAM" id="SSF52317">
    <property type="entry name" value="Class I glutamine amidotransferase-like"/>
    <property type="match status" value="1"/>
</dbReference>
<proteinExistence type="predicted"/>
<name>A0A3N0VLU9_9GAMM</name>
<protein>
    <recommendedName>
        <fullName evidence="2">ABC-type uncharacterized transport system domain-containing protein</fullName>
    </recommendedName>
</protein>
<feature type="transmembrane region" description="Helical" evidence="1">
    <location>
        <begin position="431"/>
        <end position="453"/>
    </location>
</feature>
<keyword evidence="1" id="KW-0812">Transmembrane</keyword>
<dbReference type="Gene3D" id="3.40.50.880">
    <property type="match status" value="1"/>
</dbReference>
<dbReference type="InParanoid" id="A0A3N0VLU9"/>
<gene>
    <name evidence="3" type="ORF">ED208_04365</name>
</gene>
<comment type="caution">
    <text evidence="3">The sequence shown here is derived from an EMBL/GenBank/DDBJ whole genome shotgun (WGS) entry which is preliminary data.</text>
</comment>
<sequence>MKKTNLRIQQAVSALLMLALIGLAGWLSTQYKLEFDWTANQRNTLTAASLKQLGNMKEPVKVLAFATSGAESRAEIEQFFARYIKAKPDLSIDYIDPIKNPAKVREYNISNVGDLVIEYQGRRETVRAGEMNETTVTPALQRLSFAEERWLVFLQGHGEHDAAEPGASGYGQFVQALHDNGLKTQPLNLATSPRVPDDAAALVVAGPTSALTEGETQILVDYVKHGGNLLWLSDPDSPPPPPALAQLLGVRFDKGTAIFPEFAALGGDPSMFLTASYPRTPVTGELRENTAFPLIRSLSSDPAAKPEPAWKSQPFLQSSPEAWLETGPLSGEVGFDADKGDVQGPLTLGLLLNRSLPVEKAADAAADAKPAEKPQRIALVGDSDFLSNAFIGQLGNAKLGLNLARWLASRDDQLDITVPAARDQSLNLSPLAAVLIQFGFLLLLPLALLAIGLGRWLSRRRR</sequence>
<keyword evidence="4" id="KW-1185">Reference proteome</keyword>
<reference evidence="3 4" key="1">
    <citation type="submission" date="2018-10" db="EMBL/GenBank/DDBJ databases">
        <authorList>
            <person name="Chen W.-M."/>
        </authorList>
    </citation>
    <scope>NUCLEOTIDE SEQUENCE [LARGE SCALE GENOMIC DNA]</scope>
    <source>
        <strain evidence="3 4">THS-13</strain>
    </source>
</reference>
<feature type="domain" description="ABC-type uncharacterised transport system" evidence="2">
    <location>
        <begin position="152"/>
        <end position="235"/>
    </location>
</feature>